<dbReference type="Pfam" id="PF02518">
    <property type="entry name" value="HATPase_c"/>
    <property type="match status" value="1"/>
</dbReference>
<feature type="binding site" evidence="10">
    <location>
        <position position="585"/>
    </location>
    <ligand>
        <name>Mg(2+)</name>
        <dbReference type="ChEBI" id="CHEBI:18420"/>
        <label>2</label>
    </ligand>
</feature>
<name>A0ABN6D0M1_9BURK</name>
<evidence type="ECO:0000256" key="8">
    <source>
        <dbReference type="ARBA" id="ARBA00023125"/>
    </source>
</evidence>
<dbReference type="Pfam" id="PF01751">
    <property type="entry name" value="Toprim"/>
    <property type="match status" value="1"/>
</dbReference>
<dbReference type="CDD" id="cd16928">
    <property type="entry name" value="HATPase_GyrB-like"/>
    <property type="match status" value="1"/>
</dbReference>
<keyword evidence="7 10" id="KW-0799">Topoisomerase</keyword>
<evidence type="ECO:0000313" key="13">
    <source>
        <dbReference type="EMBL" id="BCO25143.1"/>
    </source>
</evidence>
<dbReference type="InterPro" id="IPR013506">
    <property type="entry name" value="Topo_IIA_bsu_dom2"/>
</dbReference>
<dbReference type="InterPro" id="IPR006171">
    <property type="entry name" value="TOPRIM_dom"/>
</dbReference>
<evidence type="ECO:0000256" key="7">
    <source>
        <dbReference type="ARBA" id="ARBA00023029"/>
    </source>
</evidence>
<feature type="compositionally biased region" description="Polar residues" evidence="11">
    <location>
        <begin position="1"/>
        <end position="10"/>
    </location>
</feature>
<proteinExistence type="inferred from homology"/>
<comment type="catalytic activity">
    <reaction evidence="1 10">
        <text>ATP-dependent breakage, passage and rejoining of double-stranded DNA.</text>
        <dbReference type="EC" id="5.6.2.2"/>
    </reaction>
</comment>
<dbReference type="InterPro" id="IPR002288">
    <property type="entry name" value="DNA_gyrase_B_C"/>
</dbReference>
<dbReference type="InterPro" id="IPR014721">
    <property type="entry name" value="Ribsml_uS5_D2-typ_fold_subgr"/>
</dbReference>
<dbReference type="HAMAP" id="MF_01898">
    <property type="entry name" value="GyrB"/>
    <property type="match status" value="1"/>
</dbReference>
<dbReference type="Gene3D" id="3.30.230.10">
    <property type="match status" value="1"/>
</dbReference>
<dbReference type="InterPro" id="IPR020568">
    <property type="entry name" value="Ribosomal_Su5_D2-typ_SF"/>
</dbReference>
<dbReference type="NCBIfam" id="TIGR01059">
    <property type="entry name" value="gyrB"/>
    <property type="match status" value="1"/>
</dbReference>
<comment type="cofactor">
    <cofactor evidence="10">
        <name>Mg(2+)</name>
        <dbReference type="ChEBI" id="CHEBI:18420"/>
    </cofactor>
    <cofactor evidence="10">
        <name>Mn(2+)</name>
        <dbReference type="ChEBI" id="CHEBI:29035"/>
    </cofactor>
    <cofactor evidence="10">
        <name>Ca(2+)</name>
        <dbReference type="ChEBI" id="CHEBI:29108"/>
    </cofactor>
    <text evidence="10">Binds two Mg(2+) per subunit. The magnesium ions form salt bridges with both the protein and the DNA. Can also accept other divalent metal cations, such as Mn(2+) or Ca(2+).</text>
</comment>
<keyword evidence="6 10" id="KW-0460">Magnesium</keyword>
<evidence type="ECO:0000256" key="4">
    <source>
        <dbReference type="ARBA" id="ARBA00022741"/>
    </source>
</evidence>
<dbReference type="Gene3D" id="3.40.50.670">
    <property type="match status" value="2"/>
</dbReference>
<dbReference type="InterPro" id="IPR036890">
    <property type="entry name" value="HATPase_C_sf"/>
</dbReference>
<dbReference type="SUPFAM" id="SSF56719">
    <property type="entry name" value="Type II DNA topoisomerase"/>
    <property type="match status" value="1"/>
</dbReference>
<dbReference type="NCBIfam" id="NF011501">
    <property type="entry name" value="PRK14939.1"/>
    <property type="match status" value="1"/>
</dbReference>
<feature type="binding site" evidence="10">
    <location>
        <position position="583"/>
    </location>
    <ligand>
        <name>Mg(2+)</name>
        <dbReference type="ChEBI" id="CHEBI:18420"/>
        <label>1</label>
        <note>catalytic</note>
    </ligand>
</feature>
<evidence type="ECO:0000256" key="11">
    <source>
        <dbReference type="SAM" id="MobiDB-lite"/>
    </source>
</evidence>
<dbReference type="EC" id="5.6.2.2" evidence="10"/>
<evidence type="ECO:0000256" key="3">
    <source>
        <dbReference type="ARBA" id="ARBA00022723"/>
    </source>
</evidence>
<evidence type="ECO:0000256" key="10">
    <source>
        <dbReference type="HAMAP-Rule" id="MF_01898"/>
    </source>
</evidence>
<feature type="binding site" evidence="10">
    <location>
        <position position="583"/>
    </location>
    <ligand>
        <name>Mg(2+)</name>
        <dbReference type="ChEBI" id="CHEBI:18420"/>
        <label>2</label>
    </ligand>
</feature>
<dbReference type="InterPro" id="IPR013760">
    <property type="entry name" value="Topo_IIA-like_dom_sf"/>
</dbReference>
<dbReference type="InterPro" id="IPR041423">
    <property type="entry name" value="GyrB_insert"/>
</dbReference>
<dbReference type="SMART" id="SM00433">
    <property type="entry name" value="TOP2c"/>
    <property type="match status" value="1"/>
</dbReference>
<reference evidence="13 14" key="1">
    <citation type="journal article" date="2021" name="Microbiol. Spectr.">
        <title>A Single Bacterium Capable of Oxidation and Reduction of Iron at Circumneutral pH.</title>
        <authorList>
            <person name="Kato S."/>
            <person name="Ohkuma M."/>
        </authorList>
    </citation>
    <scope>NUCLEOTIDE SEQUENCE [LARGE SCALE GENOMIC DNA]</scope>
    <source>
        <strain evidence="13 14">MIZ03</strain>
    </source>
</reference>
<gene>
    <name evidence="10" type="primary">gyrB</name>
    <name evidence="13" type="ORF">MIZ03_0003</name>
</gene>
<dbReference type="EMBL" id="AP024238">
    <property type="protein sequence ID" value="BCO25143.1"/>
    <property type="molecule type" value="Genomic_DNA"/>
</dbReference>
<dbReference type="SUPFAM" id="SSF55874">
    <property type="entry name" value="ATPase domain of HSP90 chaperone/DNA topoisomerase II/histidine kinase"/>
    <property type="match status" value="1"/>
</dbReference>
<dbReference type="PANTHER" id="PTHR45866:SF1">
    <property type="entry name" value="DNA GYRASE SUBUNIT B, MITOCHONDRIAL"/>
    <property type="match status" value="1"/>
</dbReference>
<dbReference type="SUPFAM" id="SSF54211">
    <property type="entry name" value="Ribosomal protein S5 domain 2-like"/>
    <property type="match status" value="1"/>
</dbReference>
<keyword evidence="10" id="KW-0963">Cytoplasm</keyword>
<organism evidence="13 14">
    <name type="scientific">Rhodoferax lithotrophicus</name>
    <dbReference type="NCBI Taxonomy" id="2798804"/>
    <lineage>
        <taxon>Bacteria</taxon>
        <taxon>Pseudomonadati</taxon>
        <taxon>Pseudomonadota</taxon>
        <taxon>Betaproteobacteria</taxon>
        <taxon>Burkholderiales</taxon>
        <taxon>Comamonadaceae</taxon>
        <taxon>Rhodoferax</taxon>
    </lineage>
</organism>
<dbReference type="CDD" id="cd00822">
    <property type="entry name" value="TopoII_Trans_DNA_gyrase"/>
    <property type="match status" value="1"/>
</dbReference>
<dbReference type="SMART" id="SM00387">
    <property type="entry name" value="HATPase_c"/>
    <property type="match status" value="1"/>
</dbReference>
<keyword evidence="4 10" id="KW-0547">Nucleotide-binding</keyword>
<dbReference type="Proteomes" id="UP000824366">
    <property type="component" value="Chromosome"/>
</dbReference>
<evidence type="ECO:0000256" key="2">
    <source>
        <dbReference type="ARBA" id="ARBA00010708"/>
    </source>
</evidence>
<dbReference type="InterPro" id="IPR003594">
    <property type="entry name" value="HATPase_dom"/>
</dbReference>
<evidence type="ECO:0000259" key="12">
    <source>
        <dbReference type="PROSITE" id="PS50880"/>
    </source>
</evidence>
<dbReference type="Pfam" id="PF18053">
    <property type="entry name" value="GyrB_insert"/>
    <property type="match status" value="1"/>
</dbReference>
<dbReference type="Pfam" id="PF00986">
    <property type="entry name" value="DNA_gyraseB_C"/>
    <property type="match status" value="1"/>
</dbReference>
<protein>
    <recommendedName>
        <fullName evidence="10">DNA gyrase subunit B</fullName>
        <ecNumber evidence="10">5.6.2.2</ecNumber>
    </recommendedName>
</protein>
<dbReference type="InterPro" id="IPR018522">
    <property type="entry name" value="TopoIIA_CS"/>
</dbReference>
<keyword evidence="3 10" id="KW-0479">Metal-binding</keyword>
<dbReference type="PROSITE" id="PS50880">
    <property type="entry name" value="TOPRIM"/>
    <property type="match status" value="1"/>
</dbReference>
<feature type="site" description="Interaction with DNA" evidence="10">
    <location>
        <position position="527"/>
    </location>
</feature>
<dbReference type="PRINTS" id="PR01159">
    <property type="entry name" value="DNAGYRASEB"/>
</dbReference>
<comment type="similarity">
    <text evidence="2 10">Belongs to the type II topoisomerase GyrB family.</text>
</comment>
<evidence type="ECO:0000313" key="14">
    <source>
        <dbReference type="Proteomes" id="UP000824366"/>
    </source>
</evidence>
<feature type="binding site" evidence="10">
    <location>
        <position position="502"/>
    </location>
    <ligand>
        <name>Mg(2+)</name>
        <dbReference type="ChEBI" id="CHEBI:18420"/>
        <label>1</label>
        <note>catalytic</note>
    </ligand>
</feature>
<dbReference type="InterPro" id="IPR001241">
    <property type="entry name" value="Topo_IIA"/>
</dbReference>
<comment type="subunit">
    <text evidence="10">Heterotetramer, composed of two GyrA and two GyrB chains. In the heterotetramer, GyrA contains the active site tyrosine that forms a transient covalent intermediate with DNA, while GyrB binds cofactors and catalyzes ATP hydrolysis.</text>
</comment>
<evidence type="ECO:0000256" key="5">
    <source>
        <dbReference type="ARBA" id="ARBA00022840"/>
    </source>
</evidence>
<dbReference type="PANTHER" id="PTHR45866">
    <property type="entry name" value="DNA GYRASE/TOPOISOMERASE SUBUNIT B"/>
    <property type="match status" value="1"/>
</dbReference>
<comment type="subcellular location">
    <subcellularLocation>
        <location evidence="10">Cytoplasm</location>
    </subcellularLocation>
</comment>
<dbReference type="PROSITE" id="PS00177">
    <property type="entry name" value="TOPOISOMERASE_II"/>
    <property type="match status" value="1"/>
</dbReference>
<accession>A0ABN6D0M1</accession>
<keyword evidence="5 10" id="KW-0067">ATP-binding</keyword>
<dbReference type="Pfam" id="PF00204">
    <property type="entry name" value="DNA_gyraseB"/>
    <property type="match status" value="1"/>
</dbReference>
<feature type="region of interest" description="Disordered" evidence="11">
    <location>
        <begin position="1"/>
        <end position="48"/>
    </location>
</feature>
<feature type="domain" description="Toprim" evidence="12">
    <location>
        <begin position="496"/>
        <end position="618"/>
    </location>
</feature>
<dbReference type="InterPro" id="IPR013759">
    <property type="entry name" value="Topo_IIA_B_C"/>
</dbReference>
<dbReference type="NCBIfam" id="NF004189">
    <property type="entry name" value="PRK05644.1"/>
    <property type="match status" value="1"/>
</dbReference>
<evidence type="ECO:0000256" key="1">
    <source>
        <dbReference type="ARBA" id="ARBA00000185"/>
    </source>
</evidence>
<evidence type="ECO:0000256" key="6">
    <source>
        <dbReference type="ARBA" id="ARBA00022842"/>
    </source>
</evidence>
<feature type="site" description="Interaction with DNA" evidence="10">
    <location>
        <position position="530"/>
    </location>
</feature>
<dbReference type="CDD" id="cd03366">
    <property type="entry name" value="TOPRIM_TopoIIA_GyrB"/>
    <property type="match status" value="1"/>
</dbReference>
<comment type="miscellaneous">
    <text evidence="10">Few gyrases are as efficient as E.coli at forming negative supercoils. Not all organisms have 2 type II topoisomerases; in organisms with a single type II topoisomerase this enzyme also has to decatenate newly replicated chromosomes.</text>
</comment>
<dbReference type="InterPro" id="IPR000565">
    <property type="entry name" value="Topo_IIA_B"/>
</dbReference>
<evidence type="ECO:0000256" key="9">
    <source>
        <dbReference type="ARBA" id="ARBA00023235"/>
    </source>
</evidence>
<keyword evidence="9 10" id="KW-0413">Isomerase</keyword>
<sequence>MLANHSNQLLPTYPKRPMTEENKPAISTEPTENAVHTGEGTVDSSNFQPTIDAHQIGASEAYGEGSIQILEGLEAVRKRPGMYIGDTSDGTGLHHLVFEVVDNSIDESLAGHCDDILVTIHTDNSVSVVDNGRGIPTGIKMDDKHEPKRSASEIALTELHAGGKFNQNSYKVSGGLHGVGVSCVNALSKMLRLTVRRDGKMHVLEFSKGFVQNRLIEVVDGVEVSPMKITGETERRGTEVHFLPDTDIFKENNDFHYEVLAKRLRELSFLNNGVRIRLKDERSGKEDDFSGADGVRGFVNFINKGKTILNPNIFHAMGDRQSDQNTNIGVEVAMQWNSGYNEQVLCFTNNIPQRDGGTHLTGLRAAMTRVINKYIDDNELAKKAKVEVTGDDMREGLTCVLSVKVPEPKFSSQTKDKLVSSEVRGPVEDIVSKLLYDYLQERPADAKIIVGKIIEAARAREAARKARDMTRRKGVLDGMGLPGKLADCQEKDPALCEIYIVEGDSAGGSAKQGRDRKFQAILPLRGKILNVEKARYEKLLTSNEILTLITALGTGIGKAGGSTGNDDFDVAKLRYHRIIIMTDADVDGAHIRTLLLTFFYRQMPELVERGHIYIAQPPLYKVKAGREELYLQGPTDLDNFLLRVALVNATVNTGGSNSTALTGEPLAELARKHQLAQAVIARLAHFLDVSALRAIADGVALNLDTVAHAEASAAELQAQLPDAEVAGEFDARTDKPILRISRRLHGNIKSSVLTQDFVHGADYAALAEAAKTFKGLLSEGAKVTRGEGERQKEQKVADFREAIAWLISEAERGTSRQRYKGLGEMNPEQLWETTMDPTVRILLRVQIDDAIEADRVFTMLMGDEVEPRREFIETNALQAGNIDI</sequence>
<dbReference type="InterPro" id="IPR011557">
    <property type="entry name" value="GyrB"/>
</dbReference>
<dbReference type="InterPro" id="IPR034160">
    <property type="entry name" value="TOPRIM_GyrB"/>
</dbReference>
<dbReference type="Gene3D" id="3.30.565.10">
    <property type="entry name" value="Histidine kinase-like ATPase, C-terminal domain"/>
    <property type="match status" value="1"/>
</dbReference>
<keyword evidence="14" id="KW-1185">Reference proteome</keyword>
<keyword evidence="8" id="KW-0238">DNA-binding</keyword>
<comment type="function">
    <text evidence="10">A type II topoisomerase that negatively supercoils closed circular double-stranded (ds) DNA in an ATP-dependent manner to modulate DNA topology and maintain chromosomes in an underwound state. Negative supercoiling favors strand separation, and DNA replication, transcription, recombination and repair, all of which involve strand separation. Also able to catalyze the interconversion of other topological isomers of dsDNA rings, including catenanes and knotted rings. Type II topoisomerases break and join 2 DNA strands simultaneously in an ATP-dependent manner.</text>
</comment>
<dbReference type="PRINTS" id="PR00418">
    <property type="entry name" value="TPI2FAMILY"/>
</dbReference>